<evidence type="ECO:0000256" key="5">
    <source>
        <dbReference type="ARBA" id="ARBA00022741"/>
    </source>
</evidence>
<dbReference type="Pfam" id="PF00454">
    <property type="entry name" value="PI3_PI4_kinase"/>
    <property type="match status" value="1"/>
</dbReference>
<feature type="compositionally biased region" description="Basic residues" evidence="10">
    <location>
        <begin position="378"/>
        <end position="396"/>
    </location>
</feature>
<keyword evidence="13" id="KW-1185">Reference proteome</keyword>
<comment type="subcellular location">
    <subcellularLocation>
        <location evidence="1">Cell membrane</location>
    </subcellularLocation>
    <subcellularLocation>
        <location evidence="9">Membrane</location>
        <topology evidence="9">Peripheral membrane protein</topology>
    </subcellularLocation>
</comment>
<sequence>MSREENTPLLSPGNAQNNGFDPRELVRQPISAADEHFMELLKSAADAIDHGIYPERIYQGSSGSYFVKNSDHKTVAVFKPKDEEPYGHLNPKWTKWMHKLCCPCCFGRSCLVPNQGYLSEAGASIVDEYLDLNIVPKTKVVRLVSETFNYTAVDKAKSRTKQTVAMHFPEIGRHFHRLGLPPKAGSFQLFMDGCRDAENWLRVFQSDPLSDETQTEFSFQFEKLVCLDYIIRNTDRGNDNWLIKFIKDVEVDPEEPSSTQPKIEVVAIDNGLAFPYKHPDEWRAYPFHWAWLPMAKQPFSIRIKEHMLPKLNDSRFVSSLIRQLYKLFKTDPGFDRSTFDKQMGVMRGQILNLVHSLNASESPVQLVQKPVVTVEKTTRRHRNNRRRARRRGRHTGTHGATTFMITANNQYSRLQNEEADQPSNLSAPAALEHATSSETEPANQNFFSLISDEEDYSDDTESDFYTRYYKRPFFSWF</sequence>
<evidence type="ECO:0000256" key="2">
    <source>
        <dbReference type="ARBA" id="ARBA00008941"/>
    </source>
</evidence>
<feature type="region of interest" description="Disordered" evidence="10">
    <location>
        <begin position="415"/>
        <end position="443"/>
    </location>
</feature>
<organism evidence="12 13">
    <name type="scientific">Cichlidogyrus casuarinus</name>
    <dbReference type="NCBI Taxonomy" id="1844966"/>
    <lineage>
        <taxon>Eukaryota</taxon>
        <taxon>Metazoa</taxon>
        <taxon>Spiralia</taxon>
        <taxon>Lophotrochozoa</taxon>
        <taxon>Platyhelminthes</taxon>
        <taxon>Monogenea</taxon>
        <taxon>Monopisthocotylea</taxon>
        <taxon>Dactylogyridea</taxon>
        <taxon>Ancyrocephalidae</taxon>
        <taxon>Cichlidogyrus</taxon>
    </lineage>
</organism>
<keyword evidence="4 9" id="KW-0808">Transferase</keyword>
<comment type="caution">
    <text evidence="12">The sequence shown here is derived from an EMBL/GenBank/DDBJ whole genome shotgun (WGS) entry which is preliminary data.</text>
</comment>
<gene>
    <name evidence="12" type="primary">PI4K2B</name>
    <name evidence="12" type="ORF">Ciccas_007478</name>
</gene>
<evidence type="ECO:0000259" key="11">
    <source>
        <dbReference type="PROSITE" id="PS50290"/>
    </source>
</evidence>
<dbReference type="GO" id="GO:0005886">
    <property type="term" value="C:plasma membrane"/>
    <property type="evidence" value="ECO:0007669"/>
    <property type="project" value="UniProtKB-SubCell"/>
</dbReference>
<dbReference type="InterPro" id="IPR000403">
    <property type="entry name" value="PI3/4_kinase_cat_dom"/>
</dbReference>
<evidence type="ECO:0000256" key="10">
    <source>
        <dbReference type="SAM" id="MobiDB-lite"/>
    </source>
</evidence>
<evidence type="ECO:0000256" key="1">
    <source>
        <dbReference type="ARBA" id="ARBA00004236"/>
    </source>
</evidence>
<dbReference type="InterPro" id="IPR039756">
    <property type="entry name" value="Lsb6/PI4K2"/>
</dbReference>
<feature type="region of interest" description="Disordered" evidence="10">
    <location>
        <begin position="1"/>
        <end position="22"/>
    </location>
</feature>
<dbReference type="GO" id="GO:0005524">
    <property type="term" value="F:ATP binding"/>
    <property type="evidence" value="ECO:0007669"/>
    <property type="project" value="UniProtKB-UniRule"/>
</dbReference>
<reference evidence="12 13" key="1">
    <citation type="submission" date="2024-11" db="EMBL/GenBank/DDBJ databases">
        <title>Adaptive evolution of stress response genes in parasites aligns with host niche diversity.</title>
        <authorList>
            <person name="Hahn C."/>
            <person name="Resl P."/>
        </authorList>
    </citation>
    <scope>NUCLEOTIDE SEQUENCE [LARGE SCALE GENOMIC DNA]</scope>
    <source>
        <strain evidence="12">EGGRZ-B1_66</strain>
        <tissue evidence="12">Body</tissue>
    </source>
</reference>
<evidence type="ECO:0000313" key="13">
    <source>
        <dbReference type="Proteomes" id="UP001626550"/>
    </source>
</evidence>
<evidence type="ECO:0000256" key="4">
    <source>
        <dbReference type="ARBA" id="ARBA00022679"/>
    </source>
</evidence>
<accession>A0ABD2Q458</accession>
<dbReference type="EC" id="2.7.1.67" evidence="9"/>
<keyword evidence="3" id="KW-1003">Cell membrane</keyword>
<protein>
    <recommendedName>
        <fullName evidence="9">Phosphatidylinositol 4-kinase type 2</fullName>
        <ecNumber evidence="9">2.7.1.67</ecNumber>
    </recommendedName>
</protein>
<keyword evidence="7 9" id="KW-0067">ATP-binding</keyword>
<proteinExistence type="inferred from homology"/>
<dbReference type="EMBL" id="JBJKFK010001154">
    <property type="protein sequence ID" value="KAL3313917.1"/>
    <property type="molecule type" value="Genomic_DNA"/>
</dbReference>
<feature type="domain" description="PI3K/PI4K catalytic" evidence="11">
    <location>
        <begin position="51"/>
        <end position="376"/>
    </location>
</feature>
<evidence type="ECO:0000256" key="3">
    <source>
        <dbReference type="ARBA" id="ARBA00022475"/>
    </source>
</evidence>
<keyword evidence="6 9" id="KW-0418">Kinase</keyword>
<dbReference type="GO" id="GO:0046854">
    <property type="term" value="P:phosphatidylinositol phosphate biosynthetic process"/>
    <property type="evidence" value="ECO:0007669"/>
    <property type="project" value="UniProtKB-UniRule"/>
</dbReference>
<keyword evidence="5 9" id="KW-0547">Nucleotide-binding</keyword>
<feature type="compositionally biased region" description="Polar residues" evidence="10">
    <location>
        <begin position="434"/>
        <end position="443"/>
    </location>
</feature>
<evidence type="ECO:0000256" key="9">
    <source>
        <dbReference type="RuleBase" id="RU367084"/>
    </source>
</evidence>
<keyword evidence="8 9" id="KW-0472">Membrane</keyword>
<dbReference type="GO" id="GO:0004430">
    <property type="term" value="F:1-phosphatidylinositol 4-kinase activity"/>
    <property type="evidence" value="ECO:0007669"/>
    <property type="project" value="UniProtKB-UniRule"/>
</dbReference>
<comment type="catalytic activity">
    <reaction evidence="9">
        <text>a 1,2-diacyl-sn-glycero-3-phospho-(1D-myo-inositol) + ATP = a 1,2-diacyl-sn-glycero-3-phospho-(1D-myo-inositol 4-phosphate) + ADP + H(+)</text>
        <dbReference type="Rhea" id="RHEA:19877"/>
        <dbReference type="ChEBI" id="CHEBI:15378"/>
        <dbReference type="ChEBI" id="CHEBI:30616"/>
        <dbReference type="ChEBI" id="CHEBI:57880"/>
        <dbReference type="ChEBI" id="CHEBI:58178"/>
        <dbReference type="ChEBI" id="CHEBI:456216"/>
        <dbReference type="EC" id="2.7.1.67"/>
    </reaction>
</comment>
<dbReference type="AlphaFoldDB" id="A0ABD2Q458"/>
<dbReference type="PANTHER" id="PTHR12865">
    <property type="entry name" value="PHOSPHATIDYLINOSITOL 4-KINASE TYPE-II"/>
    <property type="match status" value="1"/>
</dbReference>
<name>A0ABD2Q458_9PLAT</name>
<evidence type="ECO:0000256" key="8">
    <source>
        <dbReference type="ARBA" id="ARBA00023136"/>
    </source>
</evidence>
<evidence type="ECO:0000256" key="7">
    <source>
        <dbReference type="ARBA" id="ARBA00022840"/>
    </source>
</evidence>
<evidence type="ECO:0000313" key="12">
    <source>
        <dbReference type="EMBL" id="KAL3313917.1"/>
    </source>
</evidence>
<dbReference type="PANTHER" id="PTHR12865:SF1">
    <property type="entry name" value="PHOSPHATIDYLINOSITOL 4-KINASE TYPE 2"/>
    <property type="match status" value="1"/>
</dbReference>
<evidence type="ECO:0000256" key="6">
    <source>
        <dbReference type="ARBA" id="ARBA00022777"/>
    </source>
</evidence>
<feature type="region of interest" description="Disordered" evidence="10">
    <location>
        <begin position="377"/>
        <end position="398"/>
    </location>
</feature>
<dbReference type="PROSITE" id="PS50290">
    <property type="entry name" value="PI3_4_KINASE_3"/>
    <property type="match status" value="1"/>
</dbReference>
<comment type="similarity">
    <text evidence="2 9">Belongs to the PI3/PI4-kinase family. Type II PI4K subfamily.</text>
</comment>
<dbReference type="Proteomes" id="UP001626550">
    <property type="component" value="Unassembled WGS sequence"/>
</dbReference>